<gene>
    <name evidence="2" type="ORF">DFQ05_2492</name>
</gene>
<evidence type="ECO:0000313" key="3">
    <source>
        <dbReference type="Proteomes" id="UP000295714"/>
    </source>
</evidence>
<dbReference type="RefSeq" id="WP_199222000.1">
    <property type="nucleotide sequence ID" value="NZ_SMGI01000005.1"/>
</dbReference>
<keyword evidence="3" id="KW-1185">Reference proteome</keyword>
<dbReference type="EMBL" id="SMGI01000005">
    <property type="protein sequence ID" value="TCK64755.1"/>
    <property type="molecule type" value="Genomic_DNA"/>
</dbReference>
<protein>
    <recommendedName>
        <fullName evidence="4">HYR domain-containing protein</fullName>
    </recommendedName>
</protein>
<dbReference type="InterPro" id="IPR014755">
    <property type="entry name" value="Cu-Rt/internalin_Ig-like"/>
</dbReference>
<evidence type="ECO:0008006" key="4">
    <source>
        <dbReference type="Google" id="ProtNLM"/>
    </source>
</evidence>
<dbReference type="Proteomes" id="UP000295714">
    <property type="component" value="Unassembled WGS sequence"/>
</dbReference>
<organism evidence="2 3">
    <name type="scientific">Winogradskyella wandonensis</name>
    <dbReference type="NCBI Taxonomy" id="1442586"/>
    <lineage>
        <taxon>Bacteria</taxon>
        <taxon>Pseudomonadati</taxon>
        <taxon>Bacteroidota</taxon>
        <taxon>Flavobacteriia</taxon>
        <taxon>Flavobacteriales</taxon>
        <taxon>Flavobacteriaceae</taxon>
        <taxon>Winogradskyella</taxon>
    </lineage>
</organism>
<accession>A0A4R1KIX1</accession>
<name>A0A4R1KIX1_9FLAO</name>
<proteinExistence type="predicted"/>
<feature type="non-terminal residue" evidence="2">
    <location>
        <position position="769"/>
    </location>
</feature>
<reference evidence="2 3" key="1">
    <citation type="journal article" date="2015" name="Stand. Genomic Sci.">
        <title>Genomic Encyclopedia of Bacterial and Archaeal Type Strains, Phase III: the genomes of soil and plant-associated and newly described type strains.</title>
        <authorList>
            <person name="Whitman W.B."/>
            <person name="Woyke T."/>
            <person name="Klenk H.P."/>
            <person name="Zhou Y."/>
            <person name="Lilburn T.G."/>
            <person name="Beck B.J."/>
            <person name="De Vos P."/>
            <person name="Vandamme P."/>
            <person name="Eisen J.A."/>
            <person name="Garrity G."/>
            <person name="Hugenholtz P."/>
            <person name="Kyrpides N.C."/>
        </authorList>
    </citation>
    <scope>NUCLEOTIDE SEQUENCE [LARGE SCALE GENOMIC DNA]</scope>
    <source>
        <strain evidence="2 3">CECT 8445</strain>
    </source>
</reference>
<keyword evidence="1" id="KW-0732">Signal</keyword>
<evidence type="ECO:0000256" key="1">
    <source>
        <dbReference type="ARBA" id="ARBA00022729"/>
    </source>
</evidence>
<dbReference type="AlphaFoldDB" id="A0A4R1KIX1"/>
<dbReference type="Gene3D" id="2.60.40.1220">
    <property type="match status" value="1"/>
</dbReference>
<evidence type="ECO:0000313" key="2">
    <source>
        <dbReference type="EMBL" id="TCK64755.1"/>
    </source>
</evidence>
<comment type="caution">
    <text evidence="2">The sequence shown here is derived from an EMBL/GenBank/DDBJ whole genome shotgun (WGS) entry which is preliminary data.</text>
</comment>
<sequence length="769" mass="82844">MENFILSKSISRLRLSFLLLLLLCSLSLVKAQIIVETGAYRANFGVDADVQTESTFTIFENGILQPLNGFPGSDDWFDNIDPFGNGRGVIDVSLPLPDLSNNNNTFTRGMSEDFFYLDPVSNTRWLDAVYIRDPNWAGNNKDFSIFKGQSNKNADNPLTWNTITGSNPQKNDLIDALGHLRREGPGFNDSLWAFIGASTRSEDGSAYLDFELFRSEIMYDSNTNELSNTGDPTKGGHTEWVFDSVNGRVVTLGDVIISLNFENGGVVIDGHLYIWIKPSELPGGSIQAYNNLILGFNDPANYKFKFVIGGNGQPVFESGDDTNGYGYAEIELYDDNALPVTFANINGPNANGNGDVPAGPIGTIIGSQGNVTDTHFANTFVEFGINFSAFGFDQSLSQGECEALFGGVIIKTRSSPSFTSELKDFAGPFPFGNIEESSVDIVAGEFDCVTDTVTLTAQTNVTEGLVYEWYICEQVGEDTDGNLICNGDLIPLLDSEGNQFTSQSITVDTSGNYAVVVIAPGFGGPGTGCSSQDIIFVEIENIDPPTVNCPENLELDSCQTQAQIDAAYSDWIAQFSFSGGKNPVGVYTIDGVEIDISTYTPNQFACEGGSVTINLVVTDDCEETVSCESSFSVAKDEESPTWSTADNALDVTLECDDATGLAEAQALFPVAMDNCDMDVSDIEKVSGDYIPSSECPQSGSYTNTWTVTDDCGNVSAVYTQVITIVDTTAPTWSTADNALDVTLECDDATGLAEAQALFPVAMDNCDMDV</sequence>